<evidence type="ECO:0000256" key="1">
    <source>
        <dbReference type="ARBA" id="ARBA00001913"/>
    </source>
</evidence>
<protein>
    <submittedName>
        <fullName evidence="7 8">Arylsulfatase B, putative</fullName>
        <ecNumber evidence="7">3.1.6.12</ecNumber>
    </submittedName>
</protein>
<dbReference type="EMBL" id="ABJB010133279">
    <property type="status" value="NOT_ANNOTATED_CDS"/>
    <property type="molecule type" value="Genomic_DNA"/>
</dbReference>
<dbReference type="EMBL" id="DS896947">
    <property type="protein sequence ID" value="EEC15980.1"/>
    <property type="molecule type" value="Genomic_DNA"/>
</dbReference>
<gene>
    <name evidence="7" type="ORF">IscW_ISCW012462</name>
</gene>
<dbReference type="Gene3D" id="3.30.1120.10">
    <property type="match status" value="1"/>
</dbReference>
<dbReference type="EMBL" id="ABJB011095326">
    <property type="status" value="NOT_ANNOTATED_CDS"/>
    <property type="molecule type" value="Genomic_DNA"/>
</dbReference>
<reference evidence="8" key="2">
    <citation type="submission" date="2020-05" db="UniProtKB">
        <authorList>
            <consortium name="EnsemblMetazoa"/>
        </authorList>
    </citation>
    <scope>IDENTIFICATION</scope>
    <source>
        <strain evidence="8">wikel</strain>
    </source>
</reference>
<evidence type="ECO:0000256" key="4">
    <source>
        <dbReference type="ARBA" id="ARBA00022837"/>
    </source>
</evidence>
<dbReference type="PANTHER" id="PTHR10342">
    <property type="entry name" value="ARYLSULFATASE"/>
    <property type="match status" value="1"/>
</dbReference>
<feature type="non-terminal residue" evidence="7">
    <location>
        <position position="461"/>
    </location>
</feature>
<dbReference type="EMBL" id="ABJB010588497">
    <property type="status" value="NOT_ANNOTATED_CDS"/>
    <property type="molecule type" value="Genomic_DNA"/>
</dbReference>
<dbReference type="EMBL" id="ABJB010771354">
    <property type="status" value="NOT_ANNOTATED_CDS"/>
    <property type="molecule type" value="Genomic_DNA"/>
</dbReference>
<dbReference type="InterPro" id="IPR047115">
    <property type="entry name" value="ARSB"/>
</dbReference>
<comment type="cofactor">
    <cofactor evidence="1">
        <name>Ca(2+)</name>
        <dbReference type="ChEBI" id="CHEBI:29108"/>
    </cofactor>
</comment>
<dbReference type="EMBL" id="ABJB010459010">
    <property type="status" value="NOT_ANNOTATED_CDS"/>
    <property type="molecule type" value="Genomic_DNA"/>
</dbReference>
<evidence type="ECO:0000313" key="8">
    <source>
        <dbReference type="EnsemblMetazoa" id="ISCW012462-PA"/>
    </source>
</evidence>
<keyword evidence="4" id="KW-0106">Calcium</keyword>
<dbReference type="EMBL" id="ABJB010805275">
    <property type="status" value="NOT_ANNOTATED_CDS"/>
    <property type="molecule type" value="Genomic_DNA"/>
</dbReference>
<dbReference type="InterPro" id="IPR017850">
    <property type="entry name" value="Alkaline_phosphatase_core_sf"/>
</dbReference>
<dbReference type="Proteomes" id="UP000001555">
    <property type="component" value="Unassembled WGS sequence"/>
</dbReference>
<reference evidence="7 9" key="1">
    <citation type="submission" date="2008-03" db="EMBL/GenBank/DDBJ databases">
        <title>Annotation of Ixodes scapularis.</title>
        <authorList>
            <consortium name="Ixodes scapularis Genome Project Consortium"/>
            <person name="Caler E."/>
            <person name="Hannick L.I."/>
            <person name="Bidwell S."/>
            <person name="Joardar V."/>
            <person name="Thiagarajan M."/>
            <person name="Amedeo P."/>
            <person name="Galinsky K.J."/>
            <person name="Schobel S."/>
            <person name="Inman J."/>
            <person name="Hostetler J."/>
            <person name="Miller J."/>
            <person name="Hammond M."/>
            <person name="Megy K."/>
            <person name="Lawson D."/>
            <person name="Kodira C."/>
            <person name="Sutton G."/>
            <person name="Meyer J."/>
            <person name="Hill C.A."/>
            <person name="Birren B."/>
            <person name="Nene V."/>
            <person name="Collins F."/>
            <person name="Alarcon-Chaidez F."/>
            <person name="Wikel S."/>
            <person name="Strausberg R."/>
        </authorList>
    </citation>
    <scope>NUCLEOTIDE SEQUENCE [LARGE SCALE GENOMIC DNA]</scope>
    <source>
        <strain evidence="9">Wikel</strain>
        <strain evidence="7">Wikel colony</strain>
    </source>
</reference>
<dbReference type="EMBL" id="ABJB010980055">
    <property type="status" value="NOT_ANNOTATED_CDS"/>
    <property type="molecule type" value="Genomic_DNA"/>
</dbReference>
<feature type="domain" description="Sulfatase N-terminal" evidence="6">
    <location>
        <begin position="9"/>
        <end position="74"/>
    </location>
</feature>
<dbReference type="GO" id="GO:0046872">
    <property type="term" value="F:metal ion binding"/>
    <property type="evidence" value="ECO:0007669"/>
    <property type="project" value="UniProtKB-KW"/>
</dbReference>
<keyword evidence="9" id="KW-1185">Reference proteome</keyword>
<dbReference type="EMBL" id="ABJB010828859">
    <property type="status" value="NOT_ANNOTATED_CDS"/>
    <property type="molecule type" value="Genomic_DNA"/>
</dbReference>
<evidence type="ECO:0000259" key="6">
    <source>
        <dbReference type="Pfam" id="PF00884"/>
    </source>
</evidence>
<keyword evidence="7" id="KW-0378">Hydrolase</keyword>
<evidence type="ECO:0000256" key="2">
    <source>
        <dbReference type="ARBA" id="ARBA00008779"/>
    </source>
</evidence>
<evidence type="ECO:0000313" key="9">
    <source>
        <dbReference type="Proteomes" id="UP000001555"/>
    </source>
</evidence>
<dbReference type="SUPFAM" id="SSF53649">
    <property type="entry name" value="Alkaline phosphatase-like"/>
    <property type="match status" value="1"/>
</dbReference>
<dbReference type="HOGENOM" id="CLU_006332_10_1_1"/>
<evidence type="ECO:0000256" key="5">
    <source>
        <dbReference type="ARBA" id="ARBA00023180"/>
    </source>
</evidence>
<dbReference type="AlphaFoldDB" id="B7QAV8"/>
<evidence type="ECO:0000313" key="7">
    <source>
        <dbReference type="EMBL" id="EEC15980.1"/>
    </source>
</evidence>
<keyword evidence="5" id="KW-0325">Glycoprotein</keyword>
<dbReference type="EMBL" id="ABJB010627820">
    <property type="status" value="NOT_ANNOTATED_CDS"/>
    <property type="molecule type" value="Genomic_DNA"/>
</dbReference>
<proteinExistence type="inferred from homology"/>
<evidence type="ECO:0000256" key="3">
    <source>
        <dbReference type="ARBA" id="ARBA00022723"/>
    </source>
</evidence>
<dbReference type="Pfam" id="PF00884">
    <property type="entry name" value="Sulfatase"/>
    <property type="match status" value="2"/>
</dbReference>
<accession>B7QAV8</accession>
<dbReference type="Gene3D" id="3.40.720.10">
    <property type="entry name" value="Alkaline Phosphatase, subunit A"/>
    <property type="match status" value="2"/>
</dbReference>
<dbReference type="VEuPathDB" id="VectorBase:ISCI012462"/>
<dbReference type="GO" id="GO:0003943">
    <property type="term" value="F:N-acetylgalactosamine-4-sulfatase activity"/>
    <property type="evidence" value="ECO:0007669"/>
    <property type="project" value="UniProtKB-EC"/>
</dbReference>
<feature type="domain" description="Sulfatase N-terminal" evidence="6">
    <location>
        <begin position="182"/>
        <end position="314"/>
    </location>
</feature>
<dbReference type="GO" id="GO:0008484">
    <property type="term" value="F:sulfuric ester hydrolase activity"/>
    <property type="evidence" value="ECO:0000318"/>
    <property type="project" value="GO_Central"/>
</dbReference>
<dbReference type="InterPro" id="IPR000917">
    <property type="entry name" value="Sulfatase_N"/>
</dbReference>
<dbReference type="PaxDb" id="6945-B7QAV8"/>
<keyword evidence="3" id="KW-0479">Metal-binding</keyword>
<dbReference type="OrthoDB" id="103349at2759"/>
<sequence>MTAQASRRPHIVVIVADDLGWGDVSFHGSRQIPTPNIDTLAGDGLALHHYYVQSSGAATRSALMTGLYPIHTGIKHASHICISARLIPLSGGIVRCHIVLTIKYAFMVNIPHIGFLFEHISKGAHAVNASWWTNGYWSKRFIHAFFLQLFMNAEIFFFFNQWPCREMRSPKWKIAPLHNCSVPLLLYLAHQAVHVGNAYHPLEAPSSYVKKFRYIKDLRRRIFAGMVAALDQSVGDVFRALQRKGILEDTIVLLTSDSGGAAGGVEQGVGSNWPLRGTKKTLWEGGVRAVGLLWSAKLARGRVASQLIHRSAYFPLTNADSCGDITDLGSIDGKDLWTVLVDDRPSPRTELLYNIDYRWKLAAIRVGPYKLVLGASSSDQFDDWYEPIESDATNPYLESAALRKALFTDCALLAKLFYRLQEFQLTNKPPLNRPPSPAANPALHCNVWVPFMDSEVTGLRK</sequence>
<dbReference type="EnsemblMetazoa" id="ISCW012462-RA">
    <property type="protein sequence ID" value="ISCW012462-PA"/>
    <property type="gene ID" value="ISCW012462"/>
</dbReference>
<comment type="similarity">
    <text evidence="2">Belongs to the sulfatase family.</text>
</comment>
<dbReference type="PANTHER" id="PTHR10342:SF273">
    <property type="entry name" value="RE14504P"/>
    <property type="match status" value="1"/>
</dbReference>
<dbReference type="EC" id="3.1.6.12" evidence="7"/>
<dbReference type="VEuPathDB" id="VectorBase:ISCW012462"/>
<organism>
    <name type="scientific">Ixodes scapularis</name>
    <name type="common">Black-legged tick</name>
    <name type="synonym">Deer tick</name>
    <dbReference type="NCBI Taxonomy" id="6945"/>
    <lineage>
        <taxon>Eukaryota</taxon>
        <taxon>Metazoa</taxon>
        <taxon>Ecdysozoa</taxon>
        <taxon>Arthropoda</taxon>
        <taxon>Chelicerata</taxon>
        <taxon>Arachnida</taxon>
        <taxon>Acari</taxon>
        <taxon>Parasitiformes</taxon>
        <taxon>Ixodida</taxon>
        <taxon>Ixodoidea</taxon>
        <taxon>Ixodidae</taxon>
        <taxon>Ixodinae</taxon>
        <taxon>Ixodes</taxon>
    </lineage>
</organism>
<dbReference type="EMBL" id="ABJB010329428">
    <property type="status" value="NOT_ANNOTATED_CDS"/>
    <property type="molecule type" value="Genomic_DNA"/>
</dbReference>
<dbReference type="VEuPathDB" id="VectorBase:ISCP_036714"/>
<name>B7QAV8_IXOSC</name>